<sequence length="231" mass="25880">VALADRDEMARTVAPLTGPPRVAMNKATQQARSRLETWRRNLTAPQLRHRMAEEGLALLDRVYRPSTPPPKETVPETAREPNPQDSHPNPETWPQGRPRPNDNEVAWLGILLTSLRIRDEAWIRIDHDDPSEDIAFWRDFVRRVDPQHADAPACLLAYAAYIAGNGGLANMALERASPTYSMGALIKEIIDAGIPPSEVRIRMTAKELANVYADRDEDEEDPTEEIPPLAS</sequence>
<proteinExistence type="predicted"/>
<organism evidence="2 3">
    <name type="scientific">Actinomadura adrarensis</name>
    <dbReference type="NCBI Taxonomy" id="1819600"/>
    <lineage>
        <taxon>Bacteria</taxon>
        <taxon>Bacillati</taxon>
        <taxon>Actinomycetota</taxon>
        <taxon>Actinomycetes</taxon>
        <taxon>Streptosporangiales</taxon>
        <taxon>Thermomonosporaceae</taxon>
        <taxon>Actinomadura</taxon>
    </lineage>
</organism>
<dbReference type="Proteomes" id="UP001597083">
    <property type="component" value="Unassembled WGS sequence"/>
</dbReference>
<dbReference type="Pfam" id="PF13830">
    <property type="entry name" value="DUF4192"/>
    <property type="match status" value="1"/>
</dbReference>
<dbReference type="EMBL" id="JBHTIR010000147">
    <property type="protein sequence ID" value="MFD0850836.1"/>
    <property type="molecule type" value="Genomic_DNA"/>
</dbReference>
<gene>
    <name evidence="2" type="ORF">ACFQ07_01190</name>
</gene>
<evidence type="ECO:0000313" key="3">
    <source>
        <dbReference type="Proteomes" id="UP001597083"/>
    </source>
</evidence>
<name>A0ABW3C8N2_9ACTN</name>
<feature type="region of interest" description="Disordered" evidence="1">
    <location>
        <begin position="212"/>
        <end position="231"/>
    </location>
</feature>
<reference evidence="3" key="1">
    <citation type="journal article" date="2019" name="Int. J. Syst. Evol. Microbiol.">
        <title>The Global Catalogue of Microorganisms (GCM) 10K type strain sequencing project: providing services to taxonomists for standard genome sequencing and annotation.</title>
        <authorList>
            <consortium name="The Broad Institute Genomics Platform"/>
            <consortium name="The Broad Institute Genome Sequencing Center for Infectious Disease"/>
            <person name="Wu L."/>
            <person name="Ma J."/>
        </authorList>
    </citation>
    <scope>NUCLEOTIDE SEQUENCE [LARGE SCALE GENOMIC DNA]</scope>
    <source>
        <strain evidence="3">JCM 31696</strain>
    </source>
</reference>
<feature type="non-terminal residue" evidence="2">
    <location>
        <position position="1"/>
    </location>
</feature>
<keyword evidence="3" id="KW-1185">Reference proteome</keyword>
<feature type="compositionally biased region" description="Basic and acidic residues" evidence="1">
    <location>
        <begin position="1"/>
        <end position="10"/>
    </location>
</feature>
<feature type="compositionally biased region" description="Acidic residues" evidence="1">
    <location>
        <begin position="215"/>
        <end position="224"/>
    </location>
</feature>
<comment type="caution">
    <text evidence="2">The sequence shown here is derived from an EMBL/GenBank/DDBJ whole genome shotgun (WGS) entry which is preliminary data.</text>
</comment>
<evidence type="ECO:0000256" key="1">
    <source>
        <dbReference type="SAM" id="MobiDB-lite"/>
    </source>
</evidence>
<feature type="region of interest" description="Disordered" evidence="1">
    <location>
        <begin position="59"/>
        <end position="100"/>
    </location>
</feature>
<protein>
    <submittedName>
        <fullName evidence="2">DUF4192 domain-containing protein</fullName>
    </submittedName>
</protein>
<accession>A0ABW3C8N2</accession>
<dbReference type="InterPro" id="IPR025447">
    <property type="entry name" value="DUF4192"/>
</dbReference>
<feature type="region of interest" description="Disordered" evidence="1">
    <location>
        <begin position="1"/>
        <end position="23"/>
    </location>
</feature>
<evidence type="ECO:0000313" key="2">
    <source>
        <dbReference type="EMBL" id="MFD0850836.1"/>
    </source>
</evidence>